<protein>
    <submittedName>
        <fullName evidence="1">Uncharacterized protein</fullName>
    </submittedName>
</protein>
<sequence length="108" mass="11524">MTTQPISCIGVLINSAVVFVAARYAVLVDVDFVGYTWGFDVEDRVIFAGELVDERYEDEYDYDDGGCGDGAETAVVATGRTLAFFFGDICEGGNGKGAEKESSGVKTL</sequence>
<name>A0A4Y8D8V2_9HELO</name>
<dbReference type="AlphaFoldDB" id="A0A4Y8D8V2"/>
<evidence type="ECO:0000313" key="2">
    <source>
        <dbReference type="Proteomes" id="UP000297299"/>
    </source>
</evidence>
<dbReference type="EMBL" id="PHWZ01000071">
    <property type="protein sequence ID" value="TEY74677.1"/>
    <property type="molecule type" value="Genomic_DNA"/>
</dbReference>
<evidence type="ECO:0000313" key="1">
    <source>
        <dbReference type="EMBL" id="TEY74677.1"/>
    </source>
</evidence>
<proteinExistence type="predicted"/>
<gene>
    <name evidence="1" type="ORF">BOTCAL_0071g00110</name>
</gene>
<keyword evidence="2" id="KW-1185">Reference proteome</keyword>
<dbReference type="Proteomes" id="UP000297299">
    <property type="component" value="Unassembled WGS sequence"/>
</dbReference>
<comment type="caution">
    <text evidence="1">The sequence shown here is derived from an EMBL/GenBank/DDBJ whole genome shotgun (WGS) entry which is preliminary data.</text>
</comment>
<organism evidence="1 2">
    <name type="scientific">Botryotinia calthae</name>
    <dbReference type="NCBI Taxonomy" id="38488"/>
    <lineage>
        <taxon>Eukaryota</taxon>
        <taxon>Fungi</taxon>
        <taxon>Dikarya</taxon>
        <taxon>Ascomycota</taxon>
        <taxon>Pezizomycotina</taxon>
        <taxon>Leotiomycetes</taxon>
        <taxon>Helotiales</taxon>
        <taxon>Sclerotiniaceae</taxon>
        <taxon>Botryotinia</taxon>
    </lineage>
</organism>
<accession>A0A4Y8D8V2</accession>
<reference evidence="1 2" key="1">
    <citation type="submission" date="2017-11" db="EMBL/GenBank/DDBJ databases">
        <title>Comparative genomics of Botrytis spp.</title>
        <authorList>
            <person name="Valero-Jimenez C.A."/>
            <person name="Tapia P."/>
            <person name="Veloso J."/>
            <person name="Silva-Moreno E."/>
            <person name="Staats M."/>
            <person name="Valdes J.H."/>
            <person name="Van Kan J.A.L."/>
        </authorList>
    </citation>
    <scope>NUCLEOTIDE SEQUENCE [LARGE SCALE GENOMIC DNA]</scope>
    <source>
        <strain evidence="1 2">MUCL2830</strain>
    </source>
</reference>